<dbReference type="AlphaFoldDB" id="A0A0J1GX86"/>
<feature type="transmembrane region" description="Helical" evidence="9">
    <location>
        <begin position="246"/>
        <end position="264"/>
    </location>
</feature>
<dbReference type="STRING" id="1195763.ABT56_16410"/>
<keyword evidence="12" id="KW-1185">Reference proteome</keyword>
<dbReference type="CDD" id="cd04187">
    <property type="entry name" value="DPM1_like_bac"/>
    <property type="match status" value="1"/>
</dbReference>
<gene>
    <name evidence="11" type="ORF">ABT56_16410</name>
</gene>
<dbReference type="SUPFAM" id="SSF53448">
    <property type="entry name" value="Nucleotide-diphospho-sugar transferases"/>
    <property type="match status" value="1"/>
</dbReference>
<dbReference type="InterPro" id="IPR001173">
    <property type="entry name" value="Glyco_trans_2-like"/>
</dbReference>
<comment type="similarity">
    <text evidence="8">Belongs to the glycosyltransferase 2 family. GtrB subfamily.</text>
</comment>
<keyword evidence="4 11" id="KW-0808">Transferase</keyword>
<evidence type="ECO:0000256" key="1">
    <source>
        <dbReference type="ARBA" id="ARBA00004651"/>
    </source>
</evidence>
<keyword evidence="7 9" id="KW-0472">Membrane</keyword>
<dbReference type="PATRIC" id="fig|1195763.3.peg.3498"/>
<evidence type="ECO:0000259" key="10">
    <source>
        <dbReference type="Pfam" id="PF00535"/>
    </source>
</evidence>
<evidence type="ECO:0000256" key="6">
    <source>
        <dbReference type="ARBA" id="ARBA00022989"/>
    </source>
</evidence>
<dbReference type="Pfam" id="PF00535">
    <property type="entry name" value="Glycos_transf_2"/>
    <property type="match status" value="1"/>
</dbReference>
<name>A0A0J1GX86_9GAMM</name>
<keyword evidence="2" id="KW-1003">Cell membrane</keyword>
<dbReference type="Gene3D" id="3.90.550.10">
    <property type="entry name" value="Spore Coat Polysaccharide Biosynthesis Protein SpsA, Chain A"/>
    <property type="match status" value="1"/>
</dbReference>
<evidence type="ECO:0000256" key="5">
    <source>
        <dbReference type="ARBA" id="ARBA00022692"/>
    </source>
</evidence>
<evidence type="ECO:0000256" key="4">
    <source>
        <dbReference type="ARBA" id="ARBA00022679"/>
    </source>
</evidence>
<evidence type="ECO:0000256" key="3">
    <source>
        <dbReference type="ARBA" id="ARBA00022676"/>
    </source>
</evidence>
<sequence length="338" mass="38073">MSSIAMLPRRPDEAYIVQPFLSVIVPMYNESEVLATCHERLCDALDQLHRPCEIIYVDDGSADSSWSLAAAFTSPHHTVRAVRLSRNFGKEAAMSAGLAQAAGQAVIIIDADLQDPPELIPEMVSQWQAGFDVVDMQRSKRHGEGWFKRFTAAAFYRVINHISEVDLPANVGDFRLLDQRVVREINQLPERTRFMKGLFAWPGFKRTTLQFERDSRQAGETKWNYRKLMHLAFEGITSFSTRPLRMATVAGAMISVAAIVWAFIVWSKTLLWGDPVAGYPSMMIMMLLMGGIQLLSIGLMGEYIGRLFIEAKQRPLYVVMDESVSVGYEQSRETEDGV</sequence>
<keyword evidence="3" id="KW-0328">Glycosyltransferase</keyword>
<comment type="subcellular location">
    <subcellularLocation>
        <location evidence="1">Cell membrane</location>
        <topology evidence="1">Multi-pass membrane protein</topology>
    </subcellularLocation>
</comment>
<keyword evidence="5 9" id="KW-0812">Transmembrane</keyword>
<feature type="transmembrane region" description="Helical" evidence="9">
    <location>
        <begin position="284"/>
        <end position="304"/>
    </location>
</feature>
<feature type="domain" description="Glycosyltransferase 2-like" evidence="10">
    <location>
        <begin position="22"/>
        <end position="184"/>
    </location>
</feature>
<dbReference type="GO" id="GO:0016757">
    <property type="term" value="F:glycosyltransferase activity"/>
    <property type="evidence" value="ECO:0007669"/>
    <property type="project" value="UniProtKB-KW"/>
</dbReference>
<dbReference type="PANTHER" id="PTHR48090">
    <property type="entry name" value="UNDECAPRENYL-PHOSPHATE 4-DEOXY-4-FORMAMIDO-L-ARABINOSE TRANSFERASE-RELATED"/>
    <property type="match status" value="1"/>
</dbReference>
<evidence type="ECO:0000313" key="11">
    <source>
        <dbReference type="EMBL" id="KLV04255.1"/>
    </source>
</evidence>
<evidence type="ECO:0000256" key="8">
    <source>
        <dbReference type="ARBA" id="ARBA00038152"/>
    </source>
</evidence>
<comment type="caution">
    <text evidence="11">The sequence shown here is derived from an EMBL/GenBank/DDBJ whole genome shotgun (WGS) entry which is preliminary data.</text>
</comment>
<dbReference type="Proteomes" id="UP000036097">
    <property type="component" value="Unassembled WGS sequence"/>
</dbReference>
<accession>A0A0J1GX86</accession>
<keyword evidence="6 9" id="KW-1133">Transmembrane helix</keyword>
<proteinExistence type="inferred from homology"/>
<dbReference type="InterPro" id="IPR029044">
    <property type="entry name" value="Nucleotide-diphossugar_trans"/>
</dbReference>
<reference evidence="11 12" key="1">
    <citation type="submission" date="2015-05" db="EMBL/GenBank/DDBJ databases">
        <title>Photobacterium galathea sp. nov.</title>
        <authorList>
            <person name="Machado H."/>
            <person name="Gram L."/>
        </authorList>
    </citation>
    <scope>NUCLEOTIDE SEQUENCE [LARGE SCALE GENOMIC DNA]</scope>
    <source>
        <strain evidence="11 12">CGMCC 1.12159</strain>
    </source>
</reference>
<evidence type="ECO:0000313" key="12">
    <source>
        <dbReference type="Proteomes" id="UP000036097"/>
    </source>
</evidence>
<dbReference type="RefSeq" id="WP_047879960.1">
    <property type="nucleotide sequence ID" value="NZ_LDOT01000023.1"/>
</dbReference>
<dbReference type="InterPro" id="IPR050256">
    <property type="entry name" value="Glycosyltransferase_2"/>
</dbReference>
<dbReference type="GO" id="GO:0005886">
    <property type="term" value="C:plasma membrane"/>
    <property type="evidence" value="ECO:0007669"/>
    <property type="project" value="UniProtKB-SubCell"/>
</dbReference>
<protein>
    <submittedName>
        <fullName evidence="11">Glycosyl transferase family 2</fullName>
    </submittedName>
</protein>
<dbReference type="FunFam" id="3.90.550.10:FF:000079">
    <property type="entry name" value="Probable glycosyl transferase"/>
    <property type="match status" value="1"/>
</dbReference>
<evidence type="ECO:0000256" key="7">
    <source>
        <dbReference type="ARBA" id="ARBA00023136"/>
    </source>
</evidence>
<organism evidence="11 12">
    <name type="scientific">Photobacterium aquae</name>
    <dbReference type="NCBI Taxonomy" id="1195763"/>
    <lineage>
        <taxon>Bacteria</taxon>
        <taxon>Pseudomonadati</taxon>
        <taxon>Pseudomonadota</taxon>
        <taxon>Gammaproteobacteria</taxon>
        <taxon>Vibrionales</taxon>
        <taxon>Vibrionaceae</taxon>
        <taxon>Photobacterium</taxon>
    </lineage>
</organism>
<dbReference type="PANTHER" id="PTHR48090:SF1">
    <property type="entry name" value="PROPHAGE BACTOPRENOL GLUCOSYL TRANSFERASE HOMOLOG"/>
    <property type="match status" value="1"/>
</dbReference>
<evidence type="ECO:0000256" key="9">
    <source>
        <dbReference type="SAM" id="Phobius"/>
    </source>
</evidence>
<evidence type="ECO:0000256" key="2">
    <source>
        <dbReference type="ARBA" id="ARBA00022475"/>
    </source>
</evidence>
<dbReference type="EMBL" id="LDOT01000023">
    <property type="protein sequence ID" value="KLV04255.1"/>
    <property type="molecule type" value="Genomic_DNA"/>
</dbReference>
<dbReference type="OrthoDB" id="9811884at2"/>